<evidence type="ECO:0000313" key="2">
    <source>
        <dbReference type="Proteomes" id="UP000499080"/>
    </source>
</evidence>
<dbReference type="AlphaFoldDB" id="A0A4Y2L6W1"/>
<gene>
    <name evidence="1" type="ORF">AVEN_166025_2</name>
</gene>
<dbReference type="Proteomes" id="UP000499080">
    <property type="component" value="Unassembled WGS sequence"/>
</dbReference>
<proteinExistence type="predicted"/>
<organism evidence="1 2">
    <name type="scientific">Araneus ventricosus</name>
    <name type="common">Orbweaver spider</name>
    <name type="synonym">Epeira ventricosa</name>
    <dbReference type="NCBI Taxonomy" id="182803"/>
    <lineage>
        <taxon>Eukaryota</taxon>
        <taxon>Metazoa</taxon>
        <taxon>Ecdysozoa</taxon>
        <taxon>Arthropoda</taxon>
        <taxon>Chelicerata</taxon>
        <taxon>Arachnida</taxon>
        <taxon>Araneae</taxon>
        <taxon>Araneomorphae</taxon>
        <taxon>Entelegynae</taxon>
        <taxon>Araneoidea</taxon>
        <taxon>Araneidae</taxon>
        <taxon>Araneus</taxon>
    </lineage>
</organism>
<protein>
    <submittedName>
        <fullName evidence="1">Uncharacterized protein</fullName>
    </submittedName>
</protein>
<keyword evidence="2" id="KW-1185">Reference proteome</keyword>
<name>A0A4Y2L6W1_ARAVE</name>
<comment type="caution">
    <text evidence="1">The sequence shown here is derived from an EMBL/GenBank/DDBJ whole genome shotgun (WGS) entry which is preliminary data.</text>
</comment>
<accession>A0A4Y2L6W1</accession>
<reference evidence="1 2" key="1">
    <citation type="journal article" date="2019" name="Sci. Rep.">
        <title>Orb-weaving spider Araneus ventricosus genome elucidates the spidroin gene catalogue.</title>
        <authorList>
            <person name="Kono N."/>
            <person name="Nakamura H."/>
            <person name="Ohtoshi R."/>
            <person name="Moran D.A.P."/>
            <person name="Shinohara A."/>
            <person name="Yoshida Y."/>
            <person name="Fujiwara M."/>
            <person name="Mori M."/>
            <person name="Tomita M."/>
            <person name="Arakawa K."/>
        </authorList>
    </citation>
    <scope>NUCLEOTIDE SEQUENCE [LARGE SCALE GENOMIC DNA]</scope>
</reference>
<evidence type="ECO:0000313" key="1">
    <source>
        <dbReference type="EMBL" id="GBN09543.1"/>
    </source>
</evidence>
<sequence>MPPNSLGHIYKPTLIGTGGRKSGQYDWLLCREPMTSFFARACTFISIISATSKRTIACGFKIPAQTNSQPREIAGVARRNPDPASQLRGMPFLDACLLTKPSQPLECDAMMTHALRLTDVTRFGGQPAVSSLFEADRLFILPQLVFYTLKPNGISNPFSKRPPTVSEDLGSIRYSCCWSCWVPLTCGNQPNPTGSTRIDPLTVHKRILSSQGSY</sequence>
<dbReference type="EMBL" id="BGPR01005369">
    <property type="protein sequence ID" value="GBN09543.1"/>
    <property type="molecule type" value="Genomic_DNA"/>
</dbReference>